<name>W2PIE5_PHYN3</name>
<proteinExistence type="predicted"/>
<dbReference type="AlphaFoldDB" id="W2PIE5"/>
<reference evidence="1 2" key="2">
    <citation type="submission" date="2013-11" db="EMBL/GenBank/DDBJ databases">
        <title>The Genome Sequence of Phytophthora parasitica INRA-310.</title>
        <authorList>
            <consortium name="The Broad Institute Genomics Platform"/>
            <person name="Russ C."/>
            <person name="Tyler B."/>
            <person name="Panabieres F."/>
            <person name="Shan W."/>
            <person name="Tripathy S."/>
            <person name="Grunwald N."/>
            <person name="Machado M."/>
            <person name="Johnson C.S."/>
            <person name="Arredondo F."/>
            <person name="Hong C."/>
            <person name="Coffey M."/>
            <person name="Young S.K."/>
            <person name="Zeng Q."/>
            <person name="Gargeya S."/>
            <person name="Fitzgerald M."/>
            <person name="Abouelleil A."/>
            <person name="Alvarado L."/>
            <person name="Chapman S.B."/>
            <person name="Gainer-Dewar J."/>
            <person name="Goldberg J."/>
            <person name="Griggs A."/>
            <person name="Gujja S."/>
            <person name="Hansen M."/>
            <person name="Howarth C."/>
            <person name="Imamovic A."/>
            <person name="Ireland A."/>
            <person name="Larimer J."/>
            <person name="McCowan C."/>
            <person name="Murphy C."/>
            <person name="Pearson M."/>
            <person name="Poon T.W."/>
            <person name="Priest M."/>
            <person name="Roberts A."/>
            <person name="Saif S."/>
            <person name="Shea T."/>
            <person name="Sykes S."/>
            <person name="Wortman J."/>
            <person name="Nusbaum C."/>
            <person name="Birren B."/>
        </authorList>
    </citation>
    <scope>NUCLEOTIDE SEQUENCE [LARGE SCALE GENOMIC DNA]</scope>
    <source>
        <strain evidence="1 2">INRA-310</strain>
    </source>
</reference>
<accession>W2PIE5</accession>
<evidence type="ECO:0000313" key="1">
    <source>
        <dbReference type="EMBL" id="ETN00411.1"/>
    </source>
</evidence>
<reference evidence="2" key="1">
    <citation type="submission" date="2011-12" db="EMBL/GenBank/DDBJ databases">
        <authorList>
            <consortium name="The Broad Institute Genome Sequencing Platform"/>
            <person name="Russ C."/>
            <person name="Tyler B."/>
            <person name="Panabieres F."/>
            <person name="Shan W."/>
            <person name="Tripathy S."/>
            <person name="Grunwald N."/>
            <person name="Machado M."/>
            <person name="Young S.K."/>
            <person name="Zeng Q."/>
            <person name="Gargeya S."/>
            <person name="Fitzgerald M."/>
            <person name="Haas B."/>
            <person name="Abouelleil A."/>
            <person name="Alvarado L."/>
            <person name="Arachchi H.M."/>
            <person name="Berlin A."/>
            <person name="Chapman S.B."/>
            <person name="Gearin G."/>
            <person name="Goldberg J."/>
            <person name="Griggs A."/>
            <person name="Gujja S."/>
            <person name="Hansen M."/>
            <person name="Heiman D."/>
            <person name="Howarth C."/>
            <person name="Larimer J."/>
            <person name="Lui A."/>
            <person name="MacDonald P.J.P."/>
            <person name="McCowen C."/>
            <person name="Montmayeur A."/>
            <person name="Murphy C."/>
            <person name="Neiman D."/>
            <person name="Pearson M."/>
            <person name="Priest M."/>
            <person name="Roberts A."/>
            <person name="Saif S."/>
            <person name="Shea T."/>
            <person name="Sisk P."/>
            <person name="Stolte C."/>
            <person name="Sykes S."/>
            <person name="Wortman J."/>
            <person name="Nusbaum C."/>
            <person name="Birren B."/>
        </authorList>
    </citation>
    <scope>NUCLEOTIDE SEQUENCE [LARGE SCALE GENOMIC DNA]</scope>
    <source>
        <strain evidence="2">INRA-310</strain>
    </source>
</reference>
<organism evidence="1 2">
    <name type="scientific">Phytophthora nicotianae (strain INRA-310)</name>
    <name type="common">Phytophthora parasitica</name>
    <dbReference type="NCBI Taxonomy" id="761204"/>
    <lineage>
        <taxon>Eukaryota</taxon>
        <taxon>Sar</taxon>
        <taxon>Stramenopiles</taxon>
        <taxon>Oomycota</taxon>
        <taxon>Peronosporomycetes</taxon>
        <taxon>Peronosporales</taxon>
        <taxon>Peronosporaceae</taxon>
        <taxon>Phytophthora</taxon>
    </lineage>
</organism>
<dbReference type="GeneID" id="20192862"/>
<evidence type="ECO:0000313" key="2">
    <source>
        <dbReference type="Proteomes" id="UP000018817"/>
    </source>
</evidence>
<dbReference type="Proteomes" id="UP000018817">
    <property type="component" value="Unassembled WGS sequence"/>
</dbReference>
<dbReference type="RefSeq" id="XP_008914251.1">
    <property type="nucleotide sequence ID" value="XM_008916003.1"/>
</dbReference>
<protein>
    <submittedName>
        <fullName evidence="1">Uncharacterized protein</fullName>
    </submittedName>
</protein>
<sequence length="58" mass="6367">MGTTLNLFTWGKLTWRSREDFPSASDARQIRATFSRQSSISAGNVHCGCSVFNALNTA</sequence>
<gene>
    <name evidence="1" type="ORF">PPTG_24263</name>
</gene>
<dbReference type="VEuPathDB" id="FungiDB:PPTG_24263"/>
<dbReference type="EMBL" id="KI669638">
    <property type="protein sequence ID" value="ETN00411.1"/>
    <property type="molecule type" value="Genomic_DNA"/>
</dbReference>